<dbReference type="AlphaFoldDB" id="A0A9P4PMT4"/>
<dbReference type="EMBL" id="MU001499">
    <property type="protein sequence ID" value="KAF2446028.1"/>
    <property type="molecule type" value="Genomic_DNA"/>
</dbReference>
<dbReference type="OrthoDB" id="3790548at2759"/>
<proteinExistence type="predicted"/>
<keyword evidence="2" id="KW-1185">Reference proteome</keyword>
<sequence>MMSLIILKCFPDSLPLEVAYQTWVPFAFARSPAAHSNATTAERTKCVLEDYKRIMPTESGFCTIINQCHRILVVTQVLTSASGLPAIDWKRRFADAFLHFVGFECCNREREGQSYLGCDLNVRKDGSWLEKMVGPKVIQSGSTQEAGKNRLRDPLLMLEPGATKNQNEAMMRKRFQKIWLCLKRKR</sequence>
<accession>A0A9P4PMT4</accession>
<name>A0A9P4PMT4_9PLEO</name>
<gene>
    <name evidence="1" type="ORF">P171DRAFT_278233</name>
</gene>
<reference evidence="1" key="1">
    <citation type="journal article" date="2020" name="Stud. Mycol.">
        <title>101 Dothideomycetes genomes: a test case for predicting lifestyles and emergence of pathogens.</title>
        <authorList>
            <person name="Haridas S."/>
            <person name="Albert R."/>
            <person name="Binder M."/>
            <person name="Bloem J."/>
            <person name="Labutti K."/>
            <person name="Salamov A."/>
            <person name="Andreopoulos B."/>
            <person name="Baker S."/>
            <person name="Barry K."/>
            <person name="Bills G."/>
            <person name="Bluhm B."/>
            <person name="Cannon C."/>
            <person name="Castanera R."/>
            <person name="Culley D."/>
            <person name="Daum C."/>
            <person name="Ezra D."/>
            <person name="Gonzalez J."/>
            <person name="Henrissat B."/>
            <person name="Kuo A."/>
            <person name="Liang C."/>
            <person name="Lipzen A."/>
            <person name="Lutzoni F."/>
            <person name="Magnuson J."/>
            <person name="Mondo S."/>
            <person name="Nolan M."/>
            <person name="Ohm R."/>
            <person name="Pangilinan J."/>
            <person name="Park H.-J."/>
            <person name="Ramirez L."/>
            <person name="Alfaro M."/>
            <person name="Sun H."/>
            <person name="Tritt A."/>
            <person name="Yoshinaga Y."/>
            <person name="Zwiers L.-H."/>
            <person name="Turgeon B."/>
            <person name="Goodwin S."/>
            <person name="Spatafora J."/>
            <person name="Crous P."/>
            <person name="Grigoriev I."/>
        </authorList>
    </citation>
    <scope>NUCLEOTIDE SEQUENCE</scope>
    <source>
        <strain evidence="1">CBS 690.94</strain>
    </source>
</reference>
<dbReference type="Proteomes" id="UP000799764">
    <property type="component" value="Unassembled WGS sequence"/>
</dbReference>
<protein>
    <submittedName>
        <fullName evidence="1">Uncharacterized protein</fullName>
    </submittedName>
</protein>
<comment type="caution">
    <text evidence="1">The sequence shown here is derived from an EMBL/GenBank/DDBJ whole genome shotgun (WGS) entry which is preliminary data.</text>
</comment>
<evidence type="ECO:0000313" key="2">
    <source>
        <dbReference type="Proteomes" id="UP000799764"/>
    </source>
</evidence>
<organism evidence="1 2">
    <name type="scientific">Karstenula rhodostoma CBS 690.94</name>
    <dbReference type="NCBI Taxonomy" id="1392251"/>
    <lineage>
        <taxon>Eukaryota</taxon>
        <taxon>Fungi</taxon>
        <taxon>Dikarya</taxon>
        <taxon>Ascomycota</taxon>
        <taxon>Pezizomycotina</taxon>
        <taxon>Dothideomycetes</taxon>
        <taxon>Pleosporomycetidae</taxon>
        <taxon>Pleosporales</taxon>
        <taxon>Massarineae</taxon>
        <taxon>Didymosphaeriaceae</taxon>
        <taxon>Karstenula</taxon>
    </lineage>
</organism>
<evidence type="ECO:0000313" key="1">
    <source>
        <dbReference type="EMBL" id="KAF2446028.1"/>
    </source>
</evidence>